<dbReference type="AlphaFoldDB" id="A0A6P5TA54"/>
<name>A0A6P5TA54_PRUAV</name>
<feature type="domain" description="MULE transposase" evidence="1">
    <location>
        <begin position="2"/>
        <end position="43"/>
    </location>
</feature>
<evidence type="ECO:0000313" key="2">
    <source>
        <dbReference type="Proteomes" id="UP000515124"/>
    </source>
</evidence>
<dbReference type="PANTHER" id="PTHR47718:SF7">
    <property type="entry name" value="PROTEIN FAR1-RELATED SEQUENCE"/>
    <property type="match status" value="1"/>
</dbReference>
<evidence type="ECO:0000259" key="1">
    <source>
        <dbReference type="Pfam" id="PF10551"/>
    </source>
</evidence>
<gene>
    <name evidence="3" type="primary">LOC110765312</name>
</gene>
<sequence>MTSMKDNKPISILTDGDEAMHKAIDDVFDISNHRLCSWHVSRNACNNLKDDEFLRNFQACIWEPFALDEFEKKWEVLRERASTPKQKEWLKMMYAKRDSWVESCLREKNFGGMCTAQRMKSMNKYLKDYLRKGVKLFECIPAIDRAMLRLRNTTAKDGFNEKYSTPIFKIALTKLKQQASLIYTHRCFVLIRHEIESCSALTYDKVMYNFGGRVYVLSKYGESHNMVFTTVGKICG</sequence>
<dbReference type="Proteomes" id="UP000515124">
    <property type="component" value="Unplaced"/>
</dbReference>
<protein>
    <submittedName>
        <fullName evidence="3">Protein FAR1-RELATED SEQUENCE 5-like</fullName>
    </submittedName>
</protein>
<dbReference type="InterPro" id="IPR018289">
    <property type="entry name" value="MULE_transposase_dom"/>
</dbReference>
<keyword evidence="2" id="KW-1185">Reference proteome</keyword>
<dbReference type="PANTHER" id="PTHR47718">
    <property type="entry name" value="OS01G0519700 PROTEIN"/>
    <property type="match status" value="1"/>
</dbReference>
<dbReference type="KEGG" id="pavi:110765312"/>
<reference evidence="3" key="1">
    <citation type="submission" date="2025-08" db="UniProtKB">
        <authorList>
            <consortium name="RefSeq"/>
        </authorList>
    </citation>
    <scope>IDENTIFICATION</scope>
</reference>
<evidence type="ECO:0000313" key="3">
    <source>
        <dbReference type="RefSeq" id="XP_021824091.1"/>
    </source>
</evidence>
<proteinExistence type="predicted"/>
<dbReference type="RefSeq" id="XP_021824091.1">
    <property type="nucleotide sequence ID" value="XM_021968399.1"/>
</dbReference>
<dbReference type="Gramene" id="Pav_sc0001171.1_g130.1.br:mrna">
    <property type="protein sequence ID" value="Pav_sc0001171.1_g130.1.br:CDS:1"/>
    <property type="gene ID" value="Pav_sc0001171.1_g130.1.br"/>
</dbReference>
<organism evidence="2 3">
    <name type="scientific">Prunus avium</name>
    <name type="common">Cherry</name>
    <name type="synonym">Cerasus avium</name>
    <dbReference type="NCBI Taxonomy" id="42229"/>
    <lineage>
        <taxon>Eukaryota</taxon>
        <taxon>Viridiplantae</taxon>
        <taxon>Streptophyta</taxon>
        <taxon>Embryophyta</taxon>
        <taxon>Tracheophyta</taxon>
        <taxon>Spermatophyta</taxon>
        <taxon>Magnoliopsida</taxon>
        <taxon>eudicotyledons</taxon>
        <taxon>Gunneridae</taxon>
        <taxon>Pentapetalae</taxon>
        <taxon>rosids</taxon>
        <taxon>fabids</taxon>
        <taxon>Rosales</taxon>
        <taxon>Rosaceae</taxon>
        <taxon>Amygdaloideae</taxon>
        <taxon>Amygdaleae</taxon>
        <taxon>Prunus</taxon>
    </lineage>
</organism>
<accession>A0A6P5TA54</accession>
<dbReference type="GeneID" id="110765312"/>
<dbReference type="Pfam" id="PF10551">
    <property type="entry name" value="MULE"/>
    <property type="match status" value="1"/>
</dbReference>